<dbReference type="EMBL" id="CP017269">
    <property type="protein sequence ID" value="AOT71915.1"/>
    <property type="molecule type" value="Genomic_DNA"/>
</dbReference>
<evidence type="ECO:0000259" key="1">
    <source>
        <dbReference type="Pfam" id="PF19502"/>
    </source>
</evidence>
<dbReference type="KEGG" id="gfe:Gferi_21675"/>
<reference evidence="2 3" key="1">
    <citation type="submission" date="2016-09" db="EMBL/GenBank/DDBJ databases">
        <title>Genomic analysis reveals versatility of anaerobic energy metabolism of Geosporobacter ferrireducens IRF9 of phylum Firmicutes.</title>
        <authorList>
            <person name="Kim S.-J."/>
        </authorList>
    </citation>
    <scope>NUCLEOTIDE SEQUENCE [LARGE SCALE GENOMIC DNA]</scope>
    <source>
        <strain evidence="2 3">IRF9</strain>
    </source>
</reference>
<keyword evidence="3" id="KW-1185">Reference proteome</keyword>
<dbReference type="Pfam" id="PF19502">
    <property type="entry name" value="DUF6036"/>
    <property type="match status" value="1"/>
</dbReference>
<organism evidence="2 3">
    <name type="scientific">Geosporobacter ferrireducens</name>
    <dbReference type="NCBI Taxonomy" id="1424294"/>
    <lineage>
        <taxon>Bacteria</taxon>
        <taxon>Bacillati</taxon>
        <taxon>Bacillota</taxon>
        <taxon>Clostridia</taxon>
        <taxon>Peptostreptococcales</taxon>
        <taxon>Thermotaleaceae</taxon>
        <taxon>Geosporobacter</taxon>
    </lineage>
</organism>
<feature type="domain" description="DUF6036" evidence="1">
    <location>
        <begin position="16"/>
        <end position="153"/>
    </location>
</feature>
<dbReference type="OrthoDB" id="2988567at2"/>
<gene>
    <name evidence="2" type="ORF">Gferi_21675</name>
</gene>
<sequence>MDTYKDSFKYRVKMMEKLAQIEEIEPFDIYFMGGSACILGNYIERRTLDYDFINIGYTPVHGRIFNVLGDIDILEYEFCPLSPTFKERAVKLEEFDYLNIYVLSREDIIVSKLSRYAEKDKEDIKYLIRDCDKNLLLLIIREVEERKDFIESARNNFIKNCKEMRGTFHV</sequence>
<proteinExistence type="predicted"/>
<accession>A0A1D8GLW8</accession>
<name>A0A1D8GLW8_9FIRM</name>
<dbReference type="STRING" id="1424294.Gferi_21675"/>
<evidence type="ECO:0000313" key="2">
    <source>
        <dbReference type="EMBL" id="AOT71915.1"/>
    </source>
</evidence>
<dbReference type="InterPro" id="IPR045792">
    <property type="entry name" value="DUF6036"/>
</dbReference>
<protein>
    <recommendedName>
        <fullName evidence="1">DUF6036 domain-containing protein</fullName>
    </recommendedName>
</protein>
<dbReference type="AlphaFoldDB" id="A0A1D8GLW8"/>
<dbReference type="RefSeq" id="WP_069980231.1">
    <property type="nucleotide sequence ID" value="NZ_CP017269.1"/>
</dbReference>
<evidence type="ECO:0000313" key="3">
    <source>
        <dbReference type="Proteomes" id="UP000095743"/>
    </source>
</evidence>
<dbReference type="Proteomes" id="UP000095743">
    <property type="component" value="Chromosome"/>
</dbReference>